<dbReference type="InterPro" id="IPR016186">
    <property type="entry name" value="C-type_lectin-like/link_sf"/>
</dbReference>
<sequence length="378" mass="42630">MAHSQVERGNSRPLPSVTQYLPNKIHSSWAAGVQIALKANLNGNLEFRMNSQNQGYWEPPRRRCCCARRGTQLVLVGLLTTVMWAGLLALLLLWHWETEKSLKQLGDAAIQNVSHVTKDLQNYQSNQLAQKSQALQMSQNLEELQAEQKQMKSQDSQLSQNLNELQEDLINVKSQNSELSQNLNTLQEDLVNVKSQGLNEKRAASDSLEKLQEEVAKLWIEILMSKGTACNVCPKDWLHFQQKCYYFGEGSKQWIQAKFTCSDLEGRLVSIHSQKEQDFLMQHINKKESWIGLQDLNMEGEFVWPDGSPVGYSNWSPGEPNNGGQGEDCVMMRGSGQWNDAFCRSYLDAWVCEQLATCDLSAPLASVTPTGPTPKNEP</sequence>
<keyword evidence="1" id="KW-0430">Lectin</keyword>
<dbReference type="InterPro" id="IPR016187">
    <property type="entry name" value="CTDL_fold"/>
</dbReference>
<keyword evidence="3" id="KW-0175">Coiled coil</keyword>
<protein>
    <submittedName>
        <fullName evidence="6">Fc epsilon receptor II</fullName>
    </submittedName>
</protein>
<reference evidence="6" key="3">
    <citation type="submission" date="2025-09" db="UniProtKB">
        <authorList>
            <consortium name="Ensembl"/>
        </authorList>
    </citation>
    <scope>IDENTIFICATION</scope>
    <source>
        <strain evidence="6">Brown Norway</strain>
    </source>
</reference>
<keyword evidence="2" id="KW-1015">Disulfide bond</keyword>
<keyword evidence="7" id="KW-1185">Reference proteome</keyword>
<proteinExistence type="predicted"/>
<dbReference type="PANTHER" id="PTHR22803">
    <property type="entry name" value="MANNOSE, PHOSPHOLIPASE, LECTIN RECEPTOR RELATED"/>
    <property type="match status" value="1"/>
</dbReference>
<dbReference type="PROSITE" id="PS50041">
    <property type="entry name" value="C_TYPE_LECTIN_2"/>
    <property type="match status" value="1"/>
</dbReference>
<dbReference type="GO" id="GO:0046872">
    <property type="term" value="F:metal ion binding"/>
    <property type="evidence" value="ECO:0007669"/>
    <property type="project" value="UniProtKB-KW"/>
</dbReference>
<dbReference type="Ensembl" id="ENSRNOT00000001333.6">
    <property type="protein sequence ID" value="ENSRNOP00000001333.6"/>
    <property type="gene ID" value="ENSRNOG00000001005.9"/>
</dbReference>
<dbReference type="ExpressionAtlas" id="G3V638">
    <property type="expression patterns" value="baseline and differential"/>
</dbReference>
<gene>
    <name evidence="6 8" type="primary">Fcer2</name>
</gene>
<dbReference type="InterPro" id="IPR050111">
    <property type="entry name" value="C-type_lectin/snaclec_domain"/>
</dbReference>
<evidence type="ECO:0000256" key="4">
    <source>
        <dbReference type="SAM" id="Phobius"/>
    </source>
</evidence>
<accession>G3V638</accession>
<dbReference type="AGR" id="RGD:619997"/>
<evidence type="ECO:0000259" key="5">
    <source>
        <dbReference type="PROSITE" id="PS50041"/>
    </source>
</evidence>
<evidence type="ECO:0000256" key="2">
    <source>
        <dbReference type="ARBA" id="ARBA00023157"/>
    </source>
</evidence>
<dbReference type="Proteomes" id="UP000002494">
    <property type="component" value="Chromosome 12"/>
</dbReference>
<organism evidence="6 7">
    <name type="scientific">Rattus norvegicus</name>
    <name type="common">Rat</name>
    <dbReference type="NCBI Taxonomy" id="10116"/>
    <lineage>
        <taxon>Eukaryota</taxon>
        <taxon>Metazoa</taxon>
        <taxon>Chordata</taxon>
        <taxon>Craniata</taxon>
        <taxon>Vertebrata</taxon>
        <taxon>Euteleostomi</taxon>
        <taxon>Mammalia</taxon>
        <taxon>Eutheria</taxon>
        <taxon>Euarchontoglires</taxon>
        <taxon>Glires</taxon>
        <taxon>Rodentia</taxon>
        <taxon>Myomorpha</taxon>
        <taxon>Muroidea</taxon>
        <taxon>Muridae</taxon>
        <taxon>Murinae</taxon>
        <taxon>Rattus</taxon>
    </lineage>
</organism>
<dbReference type="InterPro" id="IPR001304">
    <property type="entry name" value="C-type_lectin-like"/>
</dbReference>
<dbReference type="Gene3D" id="3.10.100.10">
    <property type="entry name" value="Mannose-Binding Protein A, subunit A"/>
    <property type="match status" value="1"/>
</dbReference>
<dbReference type="InterPro" id="IPR018378">
    <property type="entry name" value="C-type_lectin_CS"/>
</dbReference>
<dbReference type="VEuPathDB" id="HostDB:ENSRNOG00000001005"/>
<dbReference type="SUPFAM" id="SSF56436">
    <property type="entry name" value="C-type lectin-like"/>
    <property type="match status" value="1"/>
</dbReference>
<evidence type="ECO:0000313" key="7">
    <source>
        <dbReference type="Proteomes" id="UP000002494"/>
    </source>
</evidence>
<dbReference type="GO" id="GO:0016020">
    <property type="term" value="C:membrane"/>
    <property type="evidence" value="ECO:0007669"/>
    <property type="project" value="UniProtKB-SubCell"/>
</dbReference>
<dbReference type="Pfam" id="PF00059">
    <property type="entry name" value="Lectin_C"/>
    <property type="match status" value="1"/>
</dbReference>
<reference evidence="6" key="1">
    <citation type="submission" date="2024-01" db="EMBL/GenBank/DDBJ databases">
        <title>GRCr8: a new rat reference genome assembly contstructed from accurate long reads and long range scaffolding.</title>
        <authorList>
            <person name="Doris P.A."/>
            <person name="Kalbfleisch T."/>
            <person name="Li K."/>
            <person name="Howe K."/>
            <person name="Wood J."/>
        </authorList>
    </citation>
    <scope>NUCLEOTIDE SEQUENCE [LARGE SCALE GENOMIC DNA]</scope>
    <source>
        <strain evidence="6">Brown Norway</strain>
    </source>
</reference>
<keyword evidence="4" id="KW-1133">Transmembrane helix</keyword>
<reference evidence="6" key="2">
    <citation type="submission" date="2025-08" db="UniProtKB">
        <authorList>
            <consortium name="Ensembl"/>
        </authorList>
    </citation>
    <scope>IDENTIFICATION</scope>
    <source>
        <strain evidence="6">Brown Norway</strain>
    </source>
</reference>
<dbReference type="PROSITE" id="PS00615">
    <property type="entry name" value="C_TYPE_LECTIN_1"/>
    <property type="match status" value="1"/>
</dbReference>
<dbReference type="InterPro" id="IPR033989">
    <property type="entry name" value="CD209-like_CTLD"/>
</dbReference>
<evidence type="ECO:0000313" key="8">
    <source>
        <dbReference type="RGD" id="619997"/>
    </source>
</evidence>
<feature type="domain" description="C-type lectin" evidence="5">
    <location>
        <begin position="240"/>
        <end position="343"/>
    </location>
</feature>
<dbReference type="GO" id="GO:0030246">
    <property type="term" value="F:carbohydrate binding"/>
    <property type="evidence" value="ECO:0007669"/>
    <property type="project" value="UniProtKB-KW"/>
</dbReference>
<dbReference type="AlphaFoldDB" id="G3V638"/>
<name>G3V638_RAT</name>
<keyword evidence="4" id="KW-0472">Membrane</keyword>
<dbReference type="RGD" id="619997">
    <property type="gene designation" value="Fcer2"/>
</dbReference>
<evidence type="ECO:0000256" key="3">
    <source>
        <dbReference type="SAM" id="Coils"/>
    </source>
</evidence>
<dbReference type="HOGENOM" id="CLU_049894_7_2_1"/>
<dbReference type="Bgee" id="ENSRNOG00000001005">
    <property type="expression patterns" value="Expressed in spleen and 8 other cell types or tissues"/>
</dbReference>
<evidence type="ECO:0000313" key="6">
    <source>
        <dbReference type="Ensembl" id="ENSRNOP00000001333.6"/>
    </source>
</evidence>
<feature type="coiled-coil region" evidence="3">
    <location>
        <begin position="134"/>
        <end position="214"/>
    </location>
</feature>
<dbReference type="CDD" id="cd03590">
    <property type="entry name" value="CLECT_DC-SIGN_like"/>
    <property type="match status" value="1"/>
</dbReference>
<keyword evidence="4" id="KW-0812">Transmembrane</keyword>
<feature type="transmembrane region" description="Helical" evidence="4">
    <location>
        <begin position="73"/>
        <end position="96"/>
    </location>
</feature>
<evidence type="ECO:0000256" key="1">
    <source>
        <dbReference type="ARBA" id="ARBA00022734"/>
    </source>
</evidence>
<dbReference type="GeneTree" id="ENSGT00940000162574"/>
<dbReference type="SMART" id="SM00034">
    <property type="entry name" value="CLECT"/>
    <property type="match status" value="1"/>
</dbReference>